<dbReference type="WBParaSite" id="GPUH_0002524601-mRNA-1">
    <property type="protein sequence ID" value="GPUH_0002524601-mRNA-1"/>
    <property type="gene ID" value="GPUH_0002524601"/>
</dbReference>
<dbReference type="Pfam" id="PF01237">
    <property type="entry name" value="Oxysterol_BP"/>
    <property type="match status" value="1"/>
</dbReference>
<name>A0A183EW75_9BILA</name>
<evidence type="ECO:0000313" key="1">
    <source>
        <dbReference type="EMBL" id="VDN43916.1"/>
    </source>
</evidence>
<dbReference type="GO" id="GO:0016020">
    <property type="term" value="C:membrane"/>
    <property type="evidence" value="ECO:0007669"/>
    <property type="project" value="TreeGrafter"/>
</dbReference>
<dbReference type="EMBL" id="UYRT01104238">
    <property type="protein sequence ID" value="VDN43916.1"/>
    <property type="molecule type" value="Genomic_DNA"/>
</dbReference>
<dbReference type="AlphaFoldDB" id="A0A183EW75"/>
<sequence length="166" mass="19248">MTSKSFAPAAQAFTVTVNCIKTGYSAEIDFLTKPFFGGKPHRISGNIYRSGFKKPILTIKGEWNGVMTAKPLNGEEYIFVDVKRYPEVKKECEPVAKQGERESRRLWRHVTVALKRNNIQVATSAKRWIEQRQRDEAKKRQEEGIVYHPLLFVRDGEGWKYKDELR</sequence>
<reference evidence="3" key="1">
    <citation type="submission" date="2016-06" db="UniProtKB">
        <authorList>
            <consortium name="WormBaseParasite"/>
        </authorList>
    </citation>
    <scope>IDENTIFICATION</scope>
</reference>
<protein>
    <submittedName>
        <fullName evidence="3">Oxysterol-binding protein</fullName>
    </submittedName>
</protein>
<dbReference type="Gene3D" id="3.30.70.3490">
    <property type="match status" value="1"/>
</dbReference>
<dbReference type="GO" id="GO:0005829">
    <property type="term" value="C:cytosol"/>
    <property type="evidence" value="ECO:0007669"/>
    <property type="project" value="TreeGrafter"/>
</dbReference>
<dbReference type="GO" id="GO:0032934">
    <property type="term" value="F:sterol binding"/>
    <property type="evidence" value="ECO:0007669"/>
    <property type="project" value="TreeGrafter"/>
</dbReference>
<dbReference type="InterPro" id="IPR037239">
    <property type="entry name" value="OSBP_sf"/>
</dbReference>
<accession>A0A183EW75</accession>
<dbReference type="GO" id="GO:0005794">
    <property type="term" value="C:Golgi apparatus"/>
    <property type="evidence" value="ECO:0007669"/>
    <property type="project" value="TreeGrafter"/>
</dbReference>
<dbReference type="InterPro" id="IPR000648">
    <property type="entry name" value="Oxysterol-bd"/>
</dbReference>
<evidence type="ECO:0000313" key="3">
    <source>
        <dbReference type="WBParaSite" id="GPUH_0002524601-mRNA-1"/>
    </source>
</evidence>
<evidence type="ECO:0000313" key="2">
    <source>
        <dbReference type="Proteomes" id="UP000271098"/>
    </source>
</evidence>
<organism evidence="3">
    <name type="scientific">Gongylonema pulchrum</name>
    <dbReference type="NCBI Taxonomy" id="637853"/>
    <lineage>
        <taxon>Eukaryota</taxon>
        <taxon>Metazoa</taxon>
        <taxon>Ecdysozoa</taxon>
        <taxon>Nematoda</taxon>
        <taxon>Chromadorea</taxon>
        <taxon>Rhabditida</taxon>
        <taxon>Spirurina</taxon>
        <taxon>Spiruromorpha</taxon>
        <taxon>Spiruroidea</taxon>
        <taxon>Gongylonematidae</taxon>
        <taxon>Gongylonema</taxon>
    </lineage>
</organism>
<keyword evidence="2" id="KW-1185">Reference proteome</keyword>
<reference evidence="1 2" key="2">
    <citation type="submission" date="2018-11" db="EMBL/GenBank/DDBJ databases">
        <authorList>
            <consortium name="Pathogen Informatics"/>
        </authorList>
    </citation>
    <scope>NUCLEOTIDE SEQUENCE [LARGE SCALE GENOMIC DNA]</scope>
</reference>
<dbReference type="OrthoDB" id="14833at2759"/>
<gene>
    <name evidence="1" type="ORF">GPUH_LOCUS25216</name>
</gene>
<dbReference type="PANTHER" id="PTHR10972:SF200">
    <property type="entry name" value="OXYSTEROL-BINDING PROTEIN-RELATED PROTEIN 9"/>
    <property type="match status" value="1"/>
</dbReference>
<dbReference type="PANTHER" id="PTHR10972">
    <property type="entry name" value="OXYSTEROL-BINDING PROTEIN-RELATED"/>
    <property type="match status" value="1"/>
</dbReference>
<dbReference type="SUPFAM" id="SSF144000">
    <property type="entry name" value="Oxysterol-binding protein-like"/>
    <property type="match status" value="1"/>
</dbReference>
<dbReference type="Gene3D" id="2.40.160.120">
    <property type="match status" value="1"/>
</dbReference>
<proteinExistence type="predicted"/>
<dbReference type="Proteomes" id="UP000271098">
    <property type="component" value="Unassembled WGS sequence"/>
</dbReference>